<dbReference type="PANTHER" id="PTHR35586:SF1">
    <property type="entry name" value="SLL1691 PROTEIN"/>
    <property type="match status" value="1"/>
</dbReference>
<gene>
    <name evidence="2" type="ORF">Clopa_0965</name>
</gene>
<dbReference type="AlphaFoldDB" id="R4K8K9"/>
<dbReference type="Proteomes" id="UP000013523">
    <property type="component" value="Chromosome"/>
</dbReference>
<feature type="domain" description="DUF4351" evidence="1">
    <location>
        <begin position="238"/>
        <end position="296"/>
    </location>
</feature>
<reference evidence="2 3" key="1">
    <citation type="submission" date="2012-01" db="EMBL/GenBank/DDBJ databases">
        <title>Complete sequence of chromosome of Clostridium pasteurianum BC1.</title>
        <authorList>
            <consortium name="US DOE Joint Genome Institute"/>
            <person name="Lucas S."/>
            <person name="Han J."/>
            <person name="Lapidus A."/>
            <person name="Cheng J.-F."/>
            <person name="Goodwin L."/>
            <person name="Pitluck S."/>
            <person name="Peters L."/>
            <person name="Mikhailova N."/>
            <person name="Teshima H."/>
            <person name="Detter J.C."/>
            <person name="Han C."/>
            <person name="Tapia R."/>
            <person name="Land M."/>
            <person name="Hauser L."/>
            <person name="Kyrpides N."/>
            <person name="Ivanova N."/>
            <person name="Pagani I."/>
            <person name="Dunn J."/>
            <person name="Taghavi S."/>
            <person name="Francis A."/>
            <person name="van der Lelie D."/>
            <person name="Woyke T."/>
        </authorList>
    </citation>
    <scope>NUCLEOTIDE SEQUENCE [LARGE SCALE GENOMIC DNA]</scope>
    <source>
        <strain evidence="2 3">BC1</strain>
    </source>
</reference>
<dbReference type="PANTHER" id="PTHR35586">
    <property type="entry name" value="SLL1691 PROTEIN"/>
    <property type="match status" value="1"/>
</dbReference>
<dbReference type="InterPro" id="IPR025587">
    <property type="entry name" value="DUF4351"/>
</dbReference>
<evidence type="ECO:0000259" key="1">
    <source>
        <dbReference type="Pfam" id="PF14261"/>
    </source>
</evidence>
<organism evidence="2 3">
    <name type="scientific">Clostridium pasteurianum BC1</name>
    <dbReference type="NCBI Taxonomy" id="86416"/>
    <lineage>
        <taxon>Bacteria</taxon>
        <taxon>Bacillati</taxon>
        <taxon>Bacillota</taxon>
        <taxon>Clostridia</taxon>
        <taxon>Eubacteriales</taxon>
        <taxon>Clostridiaceae</taxon>
        <taxon>Clostridium</taxon>
    </lineage>
</organism>
<dbReference type="PATRIC" id="fig|86416.3.peg.956"/>
<accession>R4K8K9</accession>
<dbReference type="STRING" id="86416.Clopa_0965"/>
<evidence type="ECO:0000313" key="2">
    <source>
        <dbReference type="EMBL" id="AGK95980.1"/>
    </source>
</evidence>
<dbReference type="eggNOG" id="COG5464">
    <property type="taxonomic scope" value="Bacteria"/>
</dbReference>
<dbReference type="Pfam" id="PF14261">
    <property type="entry name" value="DUF4351"/>
    <property type="match status" value="1"/>
</dbReference>
<dbReference type="OrthoDB" id="1730086at2"/>
<proteinExistence type="predicted"/>
<evidence type="ECO:0000313" key="3">
    <source>
        <dbReference type="Proteomes" id="UP000013523"/>
    </source>
</evidence>
<dbReference type="HOGENOM" id="CLU_067283_0_1_9"/>
<keyword evidence="3" id="KW-1185">Reference proteome</keyword>
<dbReference type="EMBL" id="CP003261">
    <property type="protein sequence ID" value="AGK95980.1"/>
    <property type="molecule type" value="Genomic_DNA"/>
</dbReference>
<dbReference type="RefSeq" id="WP_015614304.1">
    <property type="nucleotide sequence ID" value="NC_021182.1"/>
</dbReference>
<name>R4K8K9_CLOPA</name>
<sequence length="297" mass="34145">MDTKIRNTEDAIMKSVMDVFREDALKFFGVKAKIVSSARTELKNLQITTAFMDYTFLLDDNSFVHLEFQTTDKKDDLSRFLAYDAALHYKENKNVNTIVVYSSDIKKAVTSINIGSIKYSVKAFYMNSIDGDKKLDYLRNKIYNNEILTKQDILTLVFLPIMSSTKNKTDRIVDAITLSKSIKDKEAESNSLALLYAFAEKFVSKENMNKIKEVFRMTELGKLLKQEGIEEGRKQGIEEGRKEELIRTSIKLLTKKFGILPDDIKNKIENSDTTALEIIVDGILDFEKLEDIFKYLK</sequence>
<protein>
    <recommendedName>
        <fullName evidence="1">DUF4351 domain-containing protein</fullName>
    </recommendedName>
</protein>
<dbReference type="KEGG" id="cpas:Clopa_0965"/>